<comment type="caution">
    <text evidence="2">The sequence shown here is derived from an EMBL/GenBank/DDBJ whole genome shotgun (WGS) entry which is preliminary data.</text>
</comment>
<dbReference type="Pfam" id="PF00106">
    <property type="entry name" value="adh_short"/>
    <property type="match status" value="1"/>
</dbReference>
<organism evidence="2 3">
    <name type="scientific">Cerrena zonata</name>
    <dbReference type="NCBI Taxonomy" id="2478898"/>
    <lineage>
        <taxon>Eukaryota</taxon>
        <taxon>Fungi</taxon>
        <taxon>Dikarya</taxon>
        <taxon>Basidiomycota</taxon>
        <taxon>Agaricomycotina</taxon>
        <taxon>Agaricomycetes</taxon>
        <taxon>Polyporales</taxon>
        <taxon>Cerrenaceae</taxon>
        <taxon>Cerrena</taxon>
    </lineage>
</organism>
<accession>A0AAW0GAX7</accession>
<evidence type="ECO:0000256" key="1">
    <source>
        <dbReference type="ARBA" id="ARBA00023002"/>
    </source>
</evidence>
<dbReference type="PANTHER" id="PTHR43157:SF31">
    <property type="entry name" value="PHOSPHATIDYLINOSITOL-GLYCAN BIOSYNTHESIS CLASS F PROTEIN"/>
    <property type="match status" value="1"/>
</dbReference>
<evidence type="ECO:0000313" key="3">
    <source>
        <dbReference type="Proteomes" id="UP001385951"/>
    </source>
</evidence>
<gene>
    <name evidence="2" type="ORF">QCA50_006653</name>
</gene>
<name>A0AAW0GAX7_9APHY</name>
<proteinExistence type="predicted"/>
<dbReference type="InterPro" id="IPR036291">
    <property type="entry name" value="NAD(P)-bd_dom_sf"/>
</dbReference>
<dbReference type="GO" id="GO:0016491">
    <property type="term" value="F:oxidoreductase activity"/>
    <property type="evidence" value="ECO:0007669"/>
    <property type="project" value="UniProtKB-KW"/>
</dbReference>
<dbReference type="PRINTS" id="PR00081">
    <property type="entry name" value="GDHRDH"/>
</dbReference>
<dbReference type="InterPro" id="IPR002347">
    <property type="entry name" value="SDR_fam"/>
</dbReference>
<dbReference type="PANTHER" id="PTHR43157">
    <property type="entry name" value="PHOSPHATIDYLINOSITOL-GLYCAN BIOSYNTHESIS CLASS F PROTEIN-RELATED"/>
    <property type="match status" value="1"/>
</dbReference>
<protein>
    <submittedName>
        <fullName evidence="2">Uncharacterized protein</fullName>
    </submittedName>
</protein>
<dbReference type="EMBL" id="JASBNA010000007">
    <property type="protein sequence ID" value="KAK7690011.1"/>
    <property type="molecule type" value="Genomic_DNA"/>
</dbReference>
<keyword evidence="1" id="KW-0560">Oxidoreductase</keyword>
<dbReference type="AlphaFoldDB" id="A0AAW0GAX7"/>
<dbReference type="SUPFAM" id="SSF51735">
    <property type="entry name" value="NAD(P)-binding Rossmann-fold domains"/>
    <property type="match status" value="1"/>
</dbReference>
<dbReference type="Gene3D" id="3.40.50.720">
    <property type="entry name" value="NAD(P)-binding Rossmann-like Domain"/>
    <property type="match status" value="1"/>
</dbReference>
<sequence>MSGPSDSYIYGNKPVIKADLSGKTVLVMGANTGIGYDTAKHFATMHPTKVIITTRSEEKAAATVSKIQKETGFQNIEGRVVELTRFASVLEFVDKFNKDGDDLDILIVNAGIIPARFNLTPDGWEETLQVNHLSNSLVSLLFLPRLAESAKKHSSLSRIVIVSSETHGWFDLGAEKTGSNVFEYLNTPASFSETRYPWTKLLNMLFTRALAAHLEPTSNIIVNTVTPGLCRSDIARNISFNPHIEAQLPFARSSEEGSRQLIWAAIGPDNATVGEAKKLHGQYVHNTAIEPPSEWTRSEEGKVVQEKVWNETVAVLSKVSPTLPNVIKTLVV</sequence>
<dbReference type="Proteomes" id="UP001385951">
    <property type="component" value="Unassembled WGS sequence"/>
</dbReference>
<evidence type="ECO:0000313" key="2">
    <source>
        <dbReference type="EMBL" id="KAK7690011.1"/>
    </source>
</evidence>
<reference evidence="2 3" key="1">
    <citation type="submission" date="2022-09" db="EMBL/GenBank/DDBJ databases">
        <authorList>
            <person name="Palmer J.M."/>
        </authorList>
    </citation>
    <scope>NUCLEOTIDE SEQUENCE [LARGE SCALE GENOMIC DNA]</scope>
    <source>
        <strain evidence="2 3">DSM 7382</strain>
    </source>
</reference>
<keyword evidence="3" id="KW-1185">Reference proteome</keyword>